<organism evidence="1 2">
    <name type="scientific">Austropuccinia psidii MF-1</name>
    <dbReference type="NCBI Taxonomy" id="1389203"/>
    <lineage>
        <taxon>Eukaryota</taxon>
        <taxon>Fungi</taxon>
        <taxon>Dikarya</taxon>
        <taxon>Basidiomycota</taxon>
        <taxon>Pucciniomycotina</taxon>
        <taxon>Pucciniomycetes</taxon>
        <taxon>Pucciniales</taxon>
        <taxon>Sphaerophragmiaceae</taxon>
        <taxon>Austropuccinia</taxon>
    </lineage>
</organism>
<sequence>MLEKGCDPRLPEGTLRKYSIDIYPTASSFNIIPDKVKHHAKQRINDTFDYAKQKCYKSHKVPYFKVGDLILVSTLNFNYIKGPKKLKDSHLENFFSVALHGAKAVQVELSGKLENKHPTFPVILIKPYKSSYEEFFPLRNPTPLTVPPVKQNDDKKIKKIIKEMILRGENQREYLVRYRSPVHEDEWLEESDISDSNRLLKRVRHERKPQA</sequence>
<dbReference type="Proteomes" id="UP000765509">
    <property type="component" value="Unassembled WGS sequence"/>
</dbReference>
<dbReference type="AlphaFoldDB" id="A0A9Q3E291"/>
<keyword evidence="2" id="KW-1185">Reference proteome</keyword>
<evidence type="ECO:0000313" key="2">
    <source>
        <dbReference type="Proteomes" id="UP000765509"/>
    </source>
</evidence>
<proteinExistence type="predicted"/>
<name>A0A9Q3E291_9BASI</name>
<dbReference type="EMBL" id="AVOT02023481">
    <property type="protein sequence ID" value="MBW0513524.1"/>
    <property type="molecule type" value="Genomic_DNA"/>
</dbReference>
<evidence type="ECO:0000313" key="1">
    <source>
        <dbReference type="EMBL" id="MBW0513524.1"/>
    </source>
</evidence>
<gene>
    <name evidence="1" type="ORF">O181_053239</name>
</gene>
<protein>
    <recommendedName>
        <fullName evidence="3">Chromo domain-containing protein</fullName>
    </recommendedName>
</protein>
<evidence type="ECO:0008006" key="3">
    <source>
        <dbReference type="Google" id="ProtNLM"/>
    </source>
</evidence>
<comment type="caution">
    <text evidence="1">The sequence shown here is derived from an EMBL/GenBank/DDBJ whole genome shotgun (WGS) entry which is preliminary data.</text>
</comment>
<accession>A0A9Q3E291</accession>
<reference evidence="1" key="1">
    <citation type="submission" date="2021-03" db="EMBL/GenBank/DDBJ databases">
        <title>Draft genome sequence of rust myrtle Austropuccinia psidii MF-1, a brazilian biotype.</title>
        <authorList>
            <person name="Quecine M.C."/>
            <person name="Pachon D.M.R."/>
            <person name="Bonatelli M.L."/>
            <person name="Correr F.H."/>
            <person name="Franceschini L.M."/>
            <person name="Leite T.F."/>
            <person name="Margarido G.R.A."/>
            <person name="Almeida C.A."/>
            <person name="Ferrarezi J.A."/>
            <person name="Labate C.A."/>
        </authorList>
    </citation>
    <scope>NUCLEOTIDE SEQUENCE</scope>
    <source>
        <strain evidence="1">MF-1</strain>
    </source>
</reference>